<organism evidence="1 2">
    <name type="scientific">Microbacterium hatanonis</name>
    <dbReference type="NCBI Taxonomy" id="404366"/>
    <lineage>
        <taxon>Bacteria</taxon>
        <taxon>Bacillati</taxon>
        <taxon>Actinomycetota</taxon>
        <taxon>Actinomycetes</taxon>
        <taxon>Micrococcales</taxon>
        <taxon>Microbacteriaceae</taxon>
        <taxon>Microbacterium</taxon>
    </lineage>
</organism>
<dbReference type="GO" id="GO:0032259">
    <property type="term" value="P:methylation"/>
    <property type="evidence" value="ECO:0007669"/>
    <property type="project" value="UniProtKB-KW"/>
</dbReference>
<sequence length="69" mass="7735">MTEAKTRRLWVAYGPAGAVGKIQTDDDWYVVQMAGADEELGRYPTMEIAKSALTAHLKPGSERPEFREH</sequence>
<proteinExistence type="predicted"/>
<protein>
    <submittedName>
        <fullName evidence="1">Methyltransferase</fullName>
    </submittedName>
</protein>
<evidence type="ECO:0000313" key="2">
    <source>
        <dbReference type="Proteomes" id="UP000321034"/>
    </source>
</evidence>
<evidence type="ECO:0000313" key="1">
    <source>
        <dbReference type="EMBL" id="TXK13243.1"/>
    </source>
</evidence>
<accession>A0A5C8I5T8</accession>
<keyword evidence="1" id="KW-0808">Transferase</keyword>
<dbReference type="EMBL" id="VRSV01000001">
    <property type="protein sequence ID" value="TXK13243.1"/>
    <property type="molecule type" value="Genomic_DNA"/>
</dbReference>
<dbReference type="AlphaFoldDB" id="A0A5C8I5T8"/>
<keyword evidence="1" id="KW-0489">Methyltransferase</keyword>
<dbReference type="GO" id="GO:0008168">
    <property type="term" value="F:methyltransferase activity"/>
    <property type="evidence" value="ECO:0007669"/>
    <property type="project" value="UniProtKB-KW"/>
</dbReference>
<reference evidence="1 2" key="1">
    <citation type="submission" date="2019-08" db="EMBL/GenBank/DDBJ databases">
        <authorList>
            <person name="Dong K."/>
        </authorList>
    </citation>
    <scope>NUCLEOTIDE SEQUENCE [LARGE SCALE GENOMIC DNA]</scope>
    <source>
        <strain evidence="1 2">JCM14558</strain>
    </source>
</reference>
<comment type="caution">
    <text evidence="1">The sequence shown here is derived from an EMBL/GenBank/DDBJ whole genome shotgun (WGS) entry which is preliminary data.</text>
</comment>
<name>A0A5C8I5T8_9MICO</name>
<gene>
    <name evidence="1" type="ORF">FVP77_07465</name>
</gene>
<keyword evidence="2" id="KW-1185">Reference proteome</keyword>
<dbReference type="Proteomes" id="UP000321034">
    <property type="component" value="Unassembled WGS sequence"/>
</dbReference>
<dbReference type="OrthoDB" id="5121090at2"/>
<dbReference type="RefSeq" id="WP_147893911.1">
    <property type="nucleotide sequence ID" value="NZ_BAAANR010000001.1"/>
</dbReference>